<evidence type="ECO:0000313" key="2">
    <source>
        <dbReference type="Proteomes" id="UP000078148"/>
    </source>
</evidence>
<proteinExistence type="predicted"/>
<dbReference type="PANTHER" id="PTHR40050:SF1">
    <property type="entry name" value="INNER SPORE COAT PROTEIN H"/>
    <property type="match status" value="1"/>
</dbReference>
<keyword evidence="2" id="KW-1185">Reference proteome</keyword>
<dbReference type="PROSITE" id="PS51257">
    <property type="entry name" value="PROKAR_LIPOPROTEIN"/>
    <property type="match status" value="1"/>
</dbReference>
<dbReference type="Pfam" id="PF08757">
    <property type="entry name" value="CotH"/>
    <property type="match status" value="1"/>
</dbReference>
<dbReference type="Gene3D" id="2.60.40.10">
    <property type="entry name" value="Immunoglobulins"/>
    <property type="match status" value="1"/>
</dbReference>
<dbReference type="KEGG" id="pbv:AR543_01995"/>
<keyword evidence="1" id="KW-0167">Capsid protein</keyword>
<accession>A0A172ZBA2</accession>
<dbReference type="AlphaFoldDB" id="A0A172ZBA2"/>
<gene>
    <name evidence="1" type="ORF">AR543_01995</name>
</gene>
<dbReference type="PANTHER" id="PTHR40050">
    <property type="entry name" value="INNER SPORE COAT PROTEIN H"/>
    <property type="match status" value="1"/>
</dbReference>
<dbReference type="Proteomes" id="UP000078148">
    <property type="component" value="Chromosome"/>
</dbReference>
<reference evidence="2" key="1">
    <citation type="submission" date="2015-10" db="EMBL/GenBank/DDBJ databases">
        <title>Genome of Paenibacillus bovis sp. nov.</title>
        <authorList>
            <person name="Wu Z."/>
            <person name="Gao C."/>
            <person name="Liu Z."/>
            <person name="Zheng H."/>
        </authorList>
    </citation>
    <scope>NUCLEOTIDE SEQUENCE [LARGE SCALE GENOMIC DNA]</scope>
    <source>
        <strain evidence="2">BD3526</strain>
    </source>
</reference>
<dbReference type="RefSeq" id="WP_060531384.1">
    <property type="nucleotide sequence ID" value="NZ_CP013023.1"/>
</dbReference>
<organism evidence="1 2">
    <name type="scientific">Paenibacillus bovis</name>
    <dbReference type="NCBI Taxonomy" id="1616788"/>
    <lineage>
        <taxon>Bacteria</taxon>
        <taxon>Bacillati</taxon>
        <taxon>Bacillota</taxon>
        <taxon>Bacilli</taxon>
        <taxon>Bacillales</taxon>
        <taxon>Paenibacillaceae</taxon>
        <taxon>Paenibacillus</taxon>
    </lineage>
</organism>
<dbReference type="STRING" id="1616788.AR543_01995"/>
<reference evidence="1 2" key="2">
    <citation type="journal article" date="2016" name="Int. J. Syst. Evol. Microbiol.">
        <title>Paenibacillus bovis sp. nov., isolated from raw yak (Bos grunniens) milk.</title>
        <authorList>
            <person name="Gao C."/>
            <person name="Han J."/>
            <person name="Liu Z."/>
            <person name="Xu X."/>
            <person name="Hang F."/>
            <person name="Wu Z."/>
        </authorList>
    </citation>
    <scope>NUCLEOTIDE SEQUENCE [LARGE SCALE GENOMIC DNA]</scope>
    <source>
        <strain evidence="1 2">BD3526</strain>
    </source>
</reference>
<sequence length="567" mass="65592">MNRYQKAAVVLTVILGVLIMAGCEDRKDTSAASASTPAAGAVANYHPRLEDNQSVYKTDSQDSVIHMYLTITKDNLTAVHPESWKQLNEIKLPDDNTPDKSVNAILQQGDATGPVAGKFGYDTKTPNVMVKLRGKSTLSSNQKSYKINLYKDAGEWRSQTTINLVKSAYDFSRMRNMLSYNMMQRIPDMVSLRTQYVQLHVRDLTAGSNAGYQNYGLYTQVEQPNRTFLRSHGLDPNGQLYKASNFEFYRYEQELKLESDPSFDRTAFESVLEIKGNHDHAKLLKMLDDVNDSTKDFDEVFNQHFDRDNFLTWMAINILTDNIDTQTQNFMLYSPQNSNTWYFLPWDYDGAWGFYDDDEARRAPWKAGIANYWGSELQNRFFKNPANVTALQTKIKELQSIINREETQKQVDKYRHITEQYVYQLPDLGNLPEPIEEYSGEVNHLMDIPEESVARFEKMLQYPMPFFMGDVQQQGSNLSFRWDNSYDMQADDITYHFTLARTPDMTNALRDESKLTVNELKLDGLTPGRYYWRVLAEDSQGHDMPAFDIYEDLNNVNHYGVREFYVK</sequence>
<name>A0A172ZBA2_9BACL</name>
<dbReference type="InterPro" id="IPR013783">
    <property type="entry name" value="Ig-like_fold"/>
</dbReference>
<dbReference type="EMBL" id="CP013023">
    <property type="protein sequence ID" value="ANF94924.1"/>
    <property type="molecule type" value="Genomic_DNA"/>
</dbReference>
<evidence type="ECO:0000313" key="1">
    <source>
        <dbReference type="EMBL" id="ANF94924.1"/>
    </source>
</evidence>
<keyword evidence="1" id="KW-0946">Virion</keyword>
<dbReference type="InterPro" id="IPR014867">
    <property type="entry name" value="Spore_coat_CotH_CotH2/3/7"/>
</dbReference>
<dbReference type="OrthoDB" id="3235126at2"/>
<protein>
    <submittedName>
        <fullName evidence="1">Spore coat protein CotH</fullName>
    </submittedName>
</protein>